<name>A0A926I736_9FIRM</name>
<proteinExistence type="predicted"/>
<gene>
    <name evidence="1" type="ORF">H8710_05895</name>
</gene>
<accession>A0A926I736</accession>
<dbReference type="Pfam" id="PF06935">
    <property type="entry name" value="DUF1284"/>
    <property type="match status" value="1"/>
</dbReference>
<keyword evidence="2" id="KW-1185">Reference proteome</keyword>
<dbReference type="AlphaFoldDB" id="A0A926I736"/>
<dbReference type="Proteomes" id="UP000610760">
    <property type="component" value="Unassembled WGS sequence"/>
</dbReference>
<dbReference type="EMBL" id="JACRSV010000001">
    <property type="protein sequence ID" value="MBC8559604.1"/>
    <property type="molecule type" value="Genomic_DNA"/>
</dbReference>
<reference evidence="1" key="1">
    <citation type="submission" date="2020-08" db="EMBL/GenBank/DDBJ databases">
        <title>Genome public.</title>
        <authorList>
            <person name="Liu C."/>
            <person name="Sun Q."/>
        </authorList>
    </citation>
    <scope>NUCLEOTIDE SEQUENCE</scope>
    <source>
        <strain evidence="1">NSJ-33</strain>
    </source>
</reference>
<dbReference type="RefSeq" id="WP_249294496.1">
    <property type="nucleotide sequence ID" value="NZ_JACRSV010000001.1"/>
</dbReference>
<protein>
    <submittedName>
        <fullName evidence="1">DUF1284 domain-containing protein</fullName>
    </submittedName>
</protein>
<comment type="caution">
    <text evidence="1">The sequence shown here is derived from an EMBL/GenBank/DDBJ whole genome shotgun (WGS) entry which is preliminary data.</text>
</comment>
<evidence type="ECO:0000313" key="2">
    <source>
        <dbReference type="Proteomes" id="UP000610760"/>
    </source>
</evidence>
<sequence>MSAPILLRPHHGLCIQNFRGKGYSEEFVREMARIVAMLEQNPRREITLFAGADQVCRSCPHKTADSGCDSGQKVLRFDERCLSLCGLRAGDTLPWEEYRELLREAVIRPKRYREVCIGCQWIGICEGNEVKE</sequence>
<evidence type="ECO:0000313" key="1">
    <source>
        <dbReference type="EMBL" id="MBC8559604.1"/>
    </source>
</evidence>
<dbReference type="InterPro" id="IPR009702">
    <property type="entry name" value="DUF1284"/>
</dbReference>
<organism evidence="1 2">
    <name type="scientific">Fumia xinanensis</name>
    <dbReference type="NCBI Taxonomy" id="2763659"/>
    <lineage>
        <taxon>Bacteria</taxon>
        <taxon>Bacillati</taxon>
        <taxon>Bacillota</taxon>
        <taxon>Clostridia</taxon>
        <taxon>Eubacteriales</taxon>
        <taxon>Oscillospiraceae</taxon>
        <taxon>Fumia</taxon>
    </lineage>
</organism>